<reference evidence="1 2" key="1">
    <citation type="submission" date="2018-08" db="EMBL/GenBank/DDBJ databases">
        <title>Henriciella mobilis sp. nov., isolated from seawater.</title>
        <authorList>
            <person name="Cheng H."/>
            <person name="Wu Y.-H."/>
            <person name="Xu X.-W."/>
            <person name="Guo L.-L."/>
        </authorList>
    </citation>
    <scope>NUCLEOTIDE SEQUENCE [LARGE SCALE GENOMIC DNA]</scope>
    <source>
        <strain evidence="1 2">JN25</strain>
    </source>
</reference>
<organism evidence="1 2">
    <name type="scientific">Henriciella mobilis</name>
    <dbReference type="NCBI Taxonomy" id="2305467"/>
    <lineage>
        <taxon>Bacteria</taxon>
        <taxon>Pseudomonadati</taxon>
        <taxon>Pseudomonadota</taxon>
        <taxon>Alphaproteobacteria</taxon>
        <taxon>Hyphomonadales</taxon>
        <taxon>Hyphomonadaceae</taxon>
        <taxon>Henriciella</taxon>
    </lineage>
</organism>
<dbReference type="EMBL" id="QWFX01000005">
    <property type="protein sequence ID" value="RIJ32920.1"/>
    <property type="molecule type" value="Genomic_DNA"/>
</dbReference>
<comment type="caution">
    <text evidence="1">The sequence shown here is derived from an EMBL/GenBank/DDBJ whole genome shotgun (WGS) entry which is preliminary data.</text>
</comment>
<evidence type="ECO:0000313" key="2">
    <source>
        <dbReference type="Proteomes" id="UP000266385"/>
    </source>
</evidence>
<gene>
    <name evidence="1" type="ORF">D1223_03490</name>
</gene>
<accession>A0A399RMD2</accession>
<keyword evidence="2" id="KW-1185">Reference proteome</keyword>
<dbReference type="OrthoDB" id="7630317at2"/>
<sequence>MTDTPQHQDAWDHKRAIMEYEAFLQERFRAIGISPARLNKRKQQFQAIIDNPEVWREPDSFKTLYSNLRREIIAMGAVNVSVANKRIREKFGANSPHFVETHA</sequence>
<proteinExistence type="predicted"/>
<dbReference type="Proteomes" id="UP000266385">
    <property type="component" value="Unassembled WGS sequence"/>
</dbReference>
<dbReference type="RefSeq" id="WP_119375001.1">
    <property type="nucleotide sequence ID" value="NZ_QWFX01000005.1"/>
</dbReference>
<name>A0A399RMD2_9PROT</name>
<dbReference type="AlphaFoldDB" id="A0A399RMD2"/>
<evidence type="ECO:0000313" key="1">
    <source>
        <dbReference type="EMBL" id="RIJ32920.1"/>
    </source>
</evidence>
<protein>
    <submittedName>
        <fullName evidence="1">Uncharacterized protein</fullName>
    </submittedName>
</protein>